<dbReference type="SUPFAM" id="SSF53448">
    <property type="entry name" value="Nucleotide-diphospho-sugar transferases"/>
    <property type="match status" value="1"/>
</dbReference>
<dbReference type="CDD" id="cd04186">
    <property type="entry name" value="GT_2_like_c"/>
    <property type="match status" value="1"/>
</dbReference>
<keyword evidence="5" id="KW-0472">Membrane</keyword>
<evidence type="ECO:0000256" key="1">
    <source>
        <dbReference type="ARBA" id="ARBA00004776"/>
    </source>
</evidence>
<dbReference type="PANTHER" id="PTHR43179">
    <property type="entry name" value="RHAMNOSYLTRANSFERASE WBBL"/>
    <property type="match status" value="1"/>
</dbReference>
<accession>A0A917W1D1</accession>
<comment type="caution">
    <text evidence="7">The sequence shown here is derived from an EMBL/GenBank/DDBJ whole genome shotgun (WGS) entry which is preliminary data.</text>
</comment>
<gene>
    <name evidence="7" type="ORF">GCM10007968_21600</name>
</gene>
<keyword evidence="5" id="KW-1133">Transmembrane helix</keyword>
<dbReference type="Proteomes" id="UP000654670">
    <property type="component" value="Unassembled WGS sequence"/>
</dbReference>
<protein>
    <submittedName>
        <fullName evidence="7">Glycosyl transferase</fullName>
    </submittedName>
</protein>
<evidence type="ECO:0000259" key="6">
    <source>
        <dbReference type="Pfam" id="PF00535"/>
    </source>
</evidence>
<dbReference type="InterPro" id="IPR001173">
    <property type="entry name" value="Glyco_trans_2-like"/>
</dbReference>
<keyword evidence="8" id="KW-1185">Reference proteome</keyword>
<evidence type="ECO:0000256" key="2">
    <source>
        <dbReference type="ARBA" id="ARBA00006739"/>
    </source>
</evidence>
<dbReference type="AlphaFoldDB" id="A0A917W1D1"/>
<comment type="similarity">
    <text evidence="2">Belongs to the glycosyltransferase 2 family.</text>
</comment>
<dbReference type="Gene3D" id="3.90.550.10">
    <property type="entry name" value="Spore Coat Polysaccharide Biosynthesis Protein SpsA, Chain A"/>
    <property type="match status" value="1"/>
</dbReference>
<feature type="domain" description="Glycosyltransferase 2-like" evidence="6">
    <location>
        <begin position="10"/>
        <end position="189"/>
    </location>
</feature>
<keyword evidence="3" id="KW-0328">Glycosyltransferase</keyword>
<comment type="pathway">
    <text evidence="1">Cell wall biogenesis; cell wall polysaccharide biosynthesis.</text>
</comment>
<reference evidence="7" key="1">
    <citation type="journal article" date="2014" name="Int. J. Syst. Evol. Microbiol.">
        <title>Complete genome sequence of Corynebacterium casei LMG S-19264T (=DSM 44701T), isolated from a smear-ripened cheese.</title>
        <authorList>
            <consortium name="US DOE Joint Genome Institute (JGI-PGF)"/>
            <person name="Walter F."/>
            <person name="Albersmeier A."/>
            <person name="Kalinowski J."/>
            <person name="Ruckert C."/>
        </authorList>
    </citation>
    <scope>NUCLEOTIDE SEQUENCE</scope>
    <source>
        <strain evidence="7">JCM 15325</strain>
    </source>
</reference>
<dbReference type="PANTHER" id="PTHR43179:SF12">
    <property type="entry name" value="GALACTOFURANOSYLTRANSFERASE GLFT2"/>
    <property type="match status" value="1"/>
</dbReference>
<organism evidence="7 8">
    <name type="scientific">Sporolactobacillus putidus</name>
    <dbReference type="NCBI Taxonomy" id="492735"/>
    <lineage>
        <taxon>Bacteria</taxon>
        <taxon>Bacillati</taxon>
        <taxon>Bacillota</taxon>
        <taxon>Bacilli</taxon>
        <taxon>Bacillales</taxon>
        <taxon>Sporolactobacillaceae</taxon>
        <taxon>Sporolactobacillus</taxon>
    </lineage>
</organism>
<dbReference type="EMBL" id="BMOK01000008">
    <property type="protein sequence ID" value="GGL57256.1"/>
    <property type="molecule type" value="Genomic_DNA"/>
</dbReference>
<dbReference type="InterPro" id="IPR029044">
    <property type="entry name" value="Nucleotide-diphossugar_trans"/>
</dbReference>
<evidence type="ECO:0000256" key="4">
    <source>
        <dbReference type="ARBA" id="ARBA00022679"/>
    </source>
</evidence>
<dbReference type="Pfam" id="PF00535">
    <property type="entry name" value="Glycos_transf_2"/>
    <property type="match status" value="1"/>
</dbReference>
<keyword evidence="5" id="KW-0812">Transmembrane</keyword>
<evidence type="ECO:0000256" key="3">
    <source>
        <dbReference type="ARBA" id="ARBA00022676"/>
    </source>
</evidence>
<sequence>MDRNKTSVAIIIVNWNGYKDTSECLASIGKLSYNDFKVFIVDNGSSDNSYHLLKTFITQTSLDYAVELLKSNENLGFAGGNNIAIKQALNQGFEYFWMLNNDTVVDPKALLYLVEEISKNKNIGIVGSKIYYYNSDTIWYAGGLVNKMTGFTKHIGNKQIDTGQFNNIKLVDYITGCSLLFRKELLDEIGFMMEDYFLYCEEVDWNIRASKFGWKLVYIPKSVVYHKVSKSSGGALNLSPEVTYYYIRNPFVTIKRTQNKFAVFIAFWGMLFNGVKKFLKIFIMNEEQKIKRIELILKAMKDALFVNMGMLKR</sequence>
<dbReference type="GO" id="GO:0016757">
    <property type="term" value="F:glycosyltransferase activity"/>
    <property type="evidence" value="ECO:0007669"/>
    <property type="project" value="UniProtKB-KW"/>
</dbReference>
<proteinExistence type="inferred from homology"/>
<evidence type="ECO:0000313" key="8">
    <source>
        <dbReference type="Proteomes" id="UP000654670"/>
    </source>
</evidence>
<name>A0A917W1D1_9BACL</name>
<evidence type="ECO:0000256" key="5">
    <source>
        <dbReference type="SAM" id="Phobius"/>
    </source>
</evidence>
<dbReference type="RefSeq" id="WP_188803202.1">
    <property type="nucleotide sequence ID" value="NZ_BMOK01000008.1"/>
</dbReference>
<keyword evidence="4 7" id="KW-0808">Transferase</keyword>
<feature type="transmembrane region" description="Helical" evidence="5">
    <location>
        <begin position="261"/>
        <end position="279"/>
    </location>
</feature>
<evidence type="ECO:0000313" key="7">
    <source>
        <dbReference type="EMBL" id="GGL57256.1"/>
    </source>
</evidence>
<reference evidence="7" key="2">
    <citation type="submission" date="2020-09" db="EMBL/GenBank/DDBJ databases">
        <authorList>
            <person name="Sun Q."/>
            <person name="Ohkuma M."/>
        </authorList>
    </citation>
    <scope>NUCLEOTIDE SEQUENCE</scope>
    <source>
        <strain evidence="7">JCM 15325</strain>
    </source>
</reference>